<organism evidence="2 4">
    <name type="scientific">Catenibacterium mitsuokai</name>
    <dbReference type="NCBI Taxonomy" id="100886"/>
    <lineage>
        <taxon>Bacteria</taxon>
        <taxon>Bacillati</taxon>
        <taxon>Bacillota</taxon>
        <taxon>Erysipelotrichia</taxon>
        <taxon>Erysipelotrichales</taxon>
        <taxon>Coprobacillaceae</taxon>
        <taxon>Catenibacterium</taxon>
    </lineage>
</organism>
<dbReference type="AlphaFoldDB" id="A0AAW4MQB0"/>
<proteinExistence type="predicted"/>
<evidence type="ECO:0000313" key="3">
    <source>
        <dbReference type="EMBL" id="MBV3391687.1"/>
    </source>
</evidence>
<gene>
    <name evidence="2" type="ORF">KSV97_00220</name>
    <name evidence="3" type="ORF">KSW06_00130</name>
</gene>
<sequence>MKQFFYLFKSKKKLLLFSIYFIAIAAGIFISYKGAYGSIPEKEMILMKSKDPEMGLDFFYYLHDSGLTLILYVLTTLIVPNIISADFLLYNHNKFNHFMITRMSSSLYHKKERQFNFLATFILILMTHLLTILIIHLFFFKISFSINPIYMNATRQTHLLSSSLLLNLIIYMILSSLGYAFFSHFLFSLQYFIKNVYLYRTLGLLVSLILYIGASVLSHTFYNTSGSLLATLAYFLNIINILTPSIIKSPVLNNNPHLFYIGTALLYYLLSSILFGMRDYHDSTT</sequence>
<evidence type="ECO:0008006" key="6">
    <source>
        <dbReference type="Google" id="ProtNLM"/>
    </source>
</evidence>
<keyword evidence="1" id="KW-0472">Membrane</keyword>
<evidence type="ECO:0000313" key="5">
    <source>
        <dbReference type="Proteomes" id="UP001197492"/>
    </source>
</evidence>
<dbReference type="RefSeq" id="WP_217746815.1">
    <property type="nucleotide sequence ID" value="NZ_JAHOEB010000001.1"/>
</dbReference>
<dbReference type="EMBL" id="JAHOEF010000001">
    <property type="protein sequence ID" value="MBV3381677.1"/>
    <property type="molecule type" value="Genomic_DNA"/>
</dbReference>
<keyword evidence="1" id="KW-0812">Transmembrane</keyword>
<accession>A0AAW4MQB0</accession>
<evidence type="ECO:0000313" key="2">
    <source>
        <dbReference type="EMBL" id="MBV3381677.1"/>
    </source>
</evidence>
<reference evidence="2 5" key="1">
    <citation type="submission" date="2021-06" db="EMBL/GenBank/DDBJ databases">
        <title>Collection of gut derived symbiotic bacterial strains cultured from healthy donors.</title>
        <authorList>
            <person name="Lin H."/>
            <person name="Littmann E."/>
            <person name="Pamer E.G."/>
        </authorList>
    </citation>
    <scope>NUCLEOTIDE SEQUENCE</scope>
    <source>
        <strain evidence="3 5">MSK.21.70</strain>
        <strain evidence="2">MSK.21.82</strain>
    </source>
</reference>
<keyword evidence="5" id="KW-1185">Reference proteome</keyword>
<feature type="transmembrane region" description="Helical" evidence="1">
    <location>
        <begin position="14"/>
        <end position="32"/>
    </location>
</feature>
<feature type="transmembrane region" description="Helical" evidence="1">
    <location>
        <begin position="202"/>
        <end position="222"/>
    </location>
</feature>
<feature type="transmembrane region" description="Helical" evidence="1">
    <location>
        <begin position="228"/>
        <end position="246"/>
    </location>
</feature>
<evidence type="ECO:0000256" key="1">
    <source>
        <dbReference type="SAM" id="Phobius"/>
    </source>
</evidence>
<feature type="transmembrane region" description="Helical" evidence="1">
    <location>
        <begin position="115"/>
        <end position="139"/>
    </location>
</feature>
<name>A0AAW4MQB0_9FIRM</name>
<feature type="transmembrane region" description="Helical" evidence="1">
    <location>
        <begin position="258"/>
        <end position="277"/>
    </location>
</feature>
<keyword evidence="1" id="KW-1133">Transmembrane helix</keyword>
<dbReference type="Proteomes" id="UP001196408">
    <property type="component" value="Unassembled WGS sequence"/>
</dbReference>
<feature type="transmembrane region" description="Helical" evidence="1">
    <location>
        <begin position="159"/>
        <end position="182"/>
    </location>
</feature>
<dbReference type="EMBL" id="JAHOEL010000001">
    <property type="protein sequence ID" value="MBV3391687.1"/>
    <property type="molecule type" value="Genomic_DNA"/>
</dbReference>
<evidence type="ECO:0000313" key="4">
    <source>
        <dbReference type="Proteomes" id="UP001196408"/>
    </source>
</evidence>
<feature type="transmembrane region" description="Helical" evidence="1">
    <location>
        <begin position="69"/>
        <end position="90"/>
    </location>
</feature>
<comment type="caution">
    <text evidence="2">The sequence shown here is derived from an EMBL/GenBank/DDBJ whole genome shotgun (WGS) entry which is preliminary data.</text>
</comment>
<dbReference type="Proteomes" id="UP001197492">
    <property type="component" value="Unassembled WGS sequence"/>
</dbReference>
<protein>
    <recommendedName>
        <fullName evidence="6">ABC-2 family transporter protein</fullName>
    </recommendedName>
</protein>